<evidence type="ECO:0000313" key="3">
    <source>
        <dbReference type="EMBL" id="MVA75517.1"/>
    </source>
</evidence>
<dbReference type="InterPro" id="IPR019993">
    <property type="entry name" value="RecB_nuclease_TM0106_put"/>
</dbReference>
<feature type="domain" description="YprB ribonuclease H-like" evidence="2">
    <location>
        <begin position="396"/>
        <end position="582"/>
    </location>
</feature>
<evidence type="ECO:0000313" key="4">
    <source>
        <dbReference type="Proteomes" id="UP000435304"/>
    </source>
</evidence>
<dbReference type="AlphaFoldDB" id="A0A6A9UWC3"/>
<evidence type="ECO:0000259" key="2">
    <source>
        <dbReference type="Pfam" id="PF13482"/>
    </source>
</evidence>
<dbReference type="EMBL" id="WPCU01000004">
    <property type="protein sequence ID" value="MVA75517.1"/>
    <property type="molecule type" value="Genomic_DNA"/>
</dbReference>
<dbReference type="NCBIfam" id="TIGR03491">
    <property type="entry name" value="TM0106 family RecB-like putative nuclease"/>
    <property type="match status" value="1"/>
</dbReference>
<gene>
    <name evidence="3" type="ORF">GC722_05670</name>
</gene>
<proteinExistence type="predicted"/>
<feature type="region of interest" description="Disordered" evidence="1">
    <location>
        <begin position="1"/>
        <end position="36"/>
    </location>
</feature>
<dbReference type="Pfam" id="PF13482">
    <property type="entry name" value="RNase_H_2"/>
    <property type="match status" value="1"/>
</dbReference>
<name>A0A6A9UWC3_9ACTN</name>
<protein>
    <submittedName>
        <fullName evidence="3">TM0106 family RecB-like putative nuclease</fullName>
    </submittedName>
</protein>
<keyword evidence="4" id="KW-1185">Reference proteome</keyword>
<dbReference type="SUPFAM" id="SSF53098">
    <property type="entry name" value="Ribonuclease H-like"/>
    <property type="match status" value="1"/>
</dbReference>
<accession>A0A6A9UWC3</accession>
<reference evidence="3 4" key="1">
    <citation type="submission" date="2019-12" db="EMBL/GenBank/DDBJ databases">
        <title>Auraticoccus cholistani sp. nov., an actinomycete isolated from soil of Cholistan desert.</title>
        <authorList>
            <person name="Cheema M.T."/>
        </authorList>
    </citation>
    <scope>NUCLEOTIDE SEQUENCE [LARGE SCALE GENOMIC DNA]</scope>
    <source>
        <strain evidence="3 4">F435</strain>
    </source>
</reference>
<feature type="compositionally biased region" description="Pro residues" evidence="1">
    <location>
        <begin position="1"/>
        <end position="12"/>
    </location>
</feature>
<dbReference type="InterPro" id="IPR012337">
    <property type="entry name" value="RNaseH-like_sf"/>
</dbReference>
<comment type="caution">
    <text evidence="3">The sequence shown here is derived from an EMBL/GenBank/DDBJ whole genome shotgun (WGS) entry which is preliminary data.</text>
</comment>
<dbReference type="Proteomes" id="UP000435304">
    <property type="component" value="Unassembled WGS sequence"/>
</dbReference>
<evidence type="ECO:0000256" key="1">
    <source>
        <dbReference type="SAM" id="MobiDB-lite"/>
    </source>
</evidence>
<organism evidence="3 4">
    <name type="scientific">Auraticoccus cholistanensis</name>
    <dbReference type="NCBI Taxonomy" id="2656650"/>
    <lineage>
        <taxon>Bacteria</taxon>
        <taxon>Bacillati</taxon>
        <taxon>Actinomycetota</taxon>
        <taxon>Actinomycetes</taxon>
        <taxon>Propionibacteriales</taxon>
        <taxon>Propionibacteriaceae</taxon>
        <taxon>Auraticoccus</taxon>
    </lineage>
</organism>
<sequence>MSEQPAGPPGRPDPGRGVLLGPWAAPSCPVKTQNSHDPRITGVFAAPAPDEALRELFAGTEEWRAQVSDTLAALPGALDLRGLDEPLAERVERCRAAMAAGAPVLLGAELPADHEGHRVGRCDVLVRGADTADGRPGYLPVLVKGHKVREQRSVPADADLLRVAPLAQPALAGSEAVPGWSFRNARRERDVLQLAHFWRLLEACGCAAAGAPWAGLVGTDEPVGVTWLPLAEPRFRTFSRRTAGGWRLRSGLERYDHEHGFRVSVASRARRLGEPGVQPMVHPIKIDECDRCQWWEHCRPQLDAEDISLRIAKAPLDVREISVLRSLGVSTTRALAEADLDELLPRYLPEVAHRSQAERRLRITARRAQLISAGVTLERLESGPVKIPGAELEIDLDIETSAEDRVYLWGFLVNDTVSGSSEFRSFVAWDDLDAEGELELARRALSWLRDLVGGERSVLVYHYSDYETVRIGQLAERAEAARSPAGTVLRWARDDASRCFVDLFAVVRDHLFGVHGLGLKVVASTGAGFRWRDDDPGGLNSQRWFGEAVHGATEEVRELARTRVLQYNEDDVLATAALRRWLRSFD</sequence>
<dbReference type="RefSeq" id="WP_156608633.1">
    <property type="nucleotide sequence ID" value="NZ_WPCU01000004.1"/>
</dbReference>
<dbReference type="InterPro" id="IPR038720">
    <property type="entry name" value="YprB_RNase_H-like_dom"/>
</dbReference>